<feature type="region of interest" description="Disordered" evidence="13">
    <location>
        <begin position="674"/>
        <end position="719"/>
    </location>
</feature>
<dbReference type="Gene3D" id="1.10.10.160">
    <property type="match status" value="1"/>
</dbReference>
<dbReference type="KEGG" id="chyd:H4K34_13205"/>
<keyword evidence="3 12" id="KW-0378">Hydrolase</keyword>
<dbReference type="GO" id="GO:0033202">
    <property type="term" value="C:DNA helicase complex"/>
    <property type="evidence" value="ECO:0007669"/>
    <property type="project" value="TreeGrafter"/>
</dbReference>
<dbReference type="GO" id="GO:0005829">
    <property type="term" value="C:cytosol"/>
    <property type="evidence" value="ECO:0007669"/>
    <property type="project" value="TreeGrafter"/>
</dbReference>
<evidence type="ECO:0000259" key="14">
    <source>
        <dbReference type="PROSITE" id="PS51198"/>
    </source>
</evidence>
<accession>A0A7H0VC81</accession>
<keyword evidence="5 12" id="KW-0067">ATP-binding</keyword>
<dbReference type="SUPFAM" id="SSF52540">
    <property type="entry name" value="P-loop containing nucleoside triphosphate hydrolases"/>
    <property type="match status" value="1"/>
</dbReference>
<evidence type="ECO:0000256" key="13">
    <source>
        <dbReference type="SAM" id="MobiDB-lite"/>
    </source>
</evidence>
<dbReference type="PROSITE" id="PS51217">
    <property type="entry name" value="UVRD_HELICASE_CTER"/>
    <property type="match status" value="1"/>
</dbReference>
<comment type="similarity">
    <text evidence="1">Belongs to the helicase family. UvrD subfamily.</text>
</comment>
<evidence type="ECO:0000313" key="17">
    <source>
        <dbReference type="Proteomes" id="UP000516305"/>
    </source>
</evidence>
<evidence type="ECO:0000256" key="10">
    <source>
        <dbReference type="ARBA" id="ARBA00034923"/>
    </source>
</evidence>
<dbReference type="CDD" id="cd17932">
    <property type="entry name" value="DEXQc_UvrD"/>
    <property type="match status" value="1"/>
</dbReference>
<keyword evidence="4 12" id="KW-0347">Helicase</keyword>
<protein>
    <recommendedName>
        <fullName evidence="9">DNA 3'-5' helicase</fullName>
        <ecNumber evidence="9">5.6.2.4</ecNumber>
    </recommendedName>
    <alternativeName>
        <fullName evidence="10">DNA 3'-5' helicase II</fullName>
    </alternativeName>
</protein>
<comment type="catalytic activity">
    <reaction evidence="8">
        <text>Couples ATP hydrolysis with the unwinding of duplex DNA by translocating in the 3'-5' direction.</text>
        <dbReference type="EC" id="5.6.2.4"/>
    </reaction>
</comment>
<evidence type="ECO:0000256" key="1">
    <source>
        <dbReference type="ARBA" id="ARBA00009922"/>
    </source>
</evidence>
<evidence type="ECO:0000256" key="11">
    <source>
        <dbReference type="ARBA" id="ARBA00048988"/>
    </source>
</evidence>
<evidence type="ECO:0000256" key="5">
    <source>
        <dbReference type="ARBA" id="ARBA00022840"/>
    </source>
</evidence>
<evidence type="ECO:0000256" key="12">
    <source>
        <dbReference type="PROSITE-ProRule" id="PRU00560"/>
    </source>
</evidence>
<dbReference type="InterPro" id="IPR027417">
    <property type="entry name" value="P-loop_NTPase"/>
</dbReference>
<evidence type="ECO:0000256" key="7">
    <source>
        <dbReference type="ARBA" id="ARBA00023235"/>
    </source>
</evidence>
<dbReference type="AlphaFoldDB" id="A0A7H0VC81"/>
<evidence type="ECO:0000313" key="16">
    <source>
        <dbReference type="EMBL" id="QNR23329.1"/>
    </source>
</evidence>
<sequence length="780" mass="88974">MTDFLQGLNPPQKAAVEATEGPIMVIAGAGSGKTRVLTMRIAYLMANKGVDPFNILSLTFTNKAAREMKERIGKIVGPSEAKNIWMGTFHSVFARILRVEGHLLGYPSNFTIYDAEDSKKAINNVIKELNLDKEIYKTGNVARRISAFKNGLITPREYFNSPDLQEQDAAARMPQLGDVFNAYNEKNFRAGAMDFDDILLQTYTLLRNFPEVLAKYQDRFRYIMVDEYQDTNHAQYLIVKALANRFQNICVVGDDAQSIYAFRGANIQNILNFQRDYDNVQVYKLEQNYRSTKNIVGAANSLIAKNKNQLPKNVFTENDGGDQIVVHKTVSDSDEGAWVARTIFERQMNEHFDYSDFAILYRTNAQSRAMEDNLRRKNIPYRIYGGLSFYQRKEVKDLLAYCRLAINPKDEEALRRTINYPKRGIGDTTVERLTVKANQENRAIWEILENIDFFPDLDINRGAINKLKDYVTKINSYRILAENSDAFEVVNHISKTSGLMRTLGEDKTPEGVSRVENIEELLNSVKEFVEGQAEIEEGNPKLEGFMQDVALLTDQDKDDPNDRNKVSLMTIHLAKGLEFPVVFIVGMEENLFPSMMTVNSRADLEEERRLFYVALTRAEKQAYLSFAQMRYRWGKLVDCEPSRFLEEIDDKYLNQSTPEFSPFLSPEELQGFRQKRPNTAAQRNPMAGGDRRSARPQRNSPRSPVRPPAGMKKLSDQDSVSGNFEIHTDLDAGQRVKHPRFGMGEIKSMEGSGANKKAIIHFENVGEKKLLLKFAKLEKI</sequence>
<dbReference type="GO" id="GO:0000725">
    <property type="term" value="P:recombinational repair"/>
    <property type="evidence" value="ECO:0007669"/>
    <property type="project" value="TreeGrafter"/>
</dbReference>
<evidence type="ECO:0000256" key="4">
    <source>
        <dbReference type="ARBA" id="ARBA00022806"/>
    </source>
</evidence>
<dbReference type="Pfam" id="PF00580">
    <property type="entry name" value="UvrD-helicase"/>
    <property type="match status" value="1"/>
</dbReference>
<dbReference type="Gene3D" id="3.40.50.300">
    <property type="entry name" value="P-loop containing nucleotide triphosphate hydrolases"/>
    <property type="match status" value="2"/>
</dbReference>
<comment type="catalytic activity">
    <reaction evidence="11">
        <text>ATP + H2O = ADP + phosphate + H(+)</text>
        <dbReference type="Rhea" id="RHEA:13065"/>
        <dbReference type="ChEBI" id="CHEBI:15377"/>
        <dbReference type="ChEBI" id="CHEBI:15378"/>
        <dbReference type="ChEBI" id="CHEBI:30616"/>
        <dbReference type="ChEBI" id="CHEBI:43474"/>
        <dbReference type="ChEBI" id="CHEBI:456216"/>
        <dbReference type="EC" id="5.6.2.4"/>
    </reaction>
</comment>
<evidence type="ECO:0000256" key="2">
    <source>
        <dbReference type="ARBA" id="ARBA00022741"/>
    </source>
</evidence>
<keyword evidence="7" id="KW-0413">Isomerase</keyword>
<name>A0A7H0VC81_9FLAO</name>
<evidence type="ECO:0000256" key="6">
    <source>
        <dbReference type="ARBA" id="ARBA00023125"/>
    </source>
</evidence>
<keyword evidence="2 12" id="KW-0547">Nucleotide-binding</keyword>
<dbReference type="Proteomes" id="UP000516305">
    <property type="component" value="Chromosome"/>
</dbReference>
<dbReference type="Pfam" id="PF13361">
    <property type="entry name" value="UvrD_C"/>
    <property type="match status" value="1"/>
</dbReference>
<dbReference type="PROSITE" id="PS51198">
    <property type="entry name" value="UVRD_HELICASE_ATP_BIND"/>
    <property type="match status" value="1"/>
</dbReference>
<dbReference type="Pfam" id="PF21196">
    <property type="entry name" value="PcrA_UvrD_tudor"/>
    <property type="match status" value="1"/>
</dbReference>
<dbReference type="GO" id="GO:0005524">
    <property type="term" value="F:ATP binding"/>
    <property type="evidence" value="ECO:0007669"/>
    <property type="project" value="UniProtKB-UniRule"/>
</dbReference>
<dbReference type="InterPro" id="IPR014016">
    <property type="entry name" value="UvrD-like_ATP-bd"/>
</dbReference>
<dbReference type="EMBL" id="CP060139">
    <property type="protein sequence ID" value="QNR23329.1"/>
    <property type="molecule type" value="Genomic_DNA"/>
</dbReference>
<feature type="binding site" evidence="12">
    <location>
        <begin position="27"/>
        <end position="34"/>
    </location>
    <ligand>
        <name>ATP</name>
        <dbReference type="ChEBI" id="CHEBI:30616"/>
    </ligand>
</feature>
<organism evidence="16 17">
    <name type="scientific">Croceimicrobium hydrocarbonivorans</name>
    <dbReference type="NCBI Taxonomy" id="2761580"/>
    <lineage>
        <taxon>Bacteria</taxon>
        <taxon>Pseudomonadati</taxon>
        <taxon>Bacteroidota</taxon>
        <taxon>Flavobacteriia</taxon>
        <taxon>Flavobacteriales</taxon>
        <taxon>Owenweeksiaceae</taxon>
        <taxon>Croceimicrobium</taxon>
    </lineage>
</organism>
<gene>
    <name evidence="16" type="ORF">H4K34_13205</name>
</gene>
<dbReference type="PANTHER" id="PTHR11070">
    <property type="entry name" value="UVRD / RECB / PCRA DNA HELICASE FAMILY MEMBER"/>
    <property type="match status" value="1"/>
</dbReference>
<dbReference type="EC" id="5.6.2.4" evidence="9"/>
<dbReference type="InterPro" id="IPR000212">
    <property type="entry name" value="DNA_helicase_UvrD/REP"/>
</dbReference>
<dbReference type="InterPro" id="IPR013986">
    <property type="entry name" value="DExx_box_DNA_helicase_dom_sf"/>
</dbReference>
<keyword evidence="6" id="KW-0238">DNA-binding</keyword>
<dbReference type="PANTHER" id="PTHR11070:SF2">
    <property type="entry name" value="ATP-DEPENDENT DNA HELICASE SRS2"/>
    <property type="match status" value="1"/>
</dbReference>
<evidence type="ECO:0000256" key="3">
    <source>
        <dbReference type="ARBA" id="ARBA00022801"/>
    </source>
</evidence>
<dbReference type="InterPro" id="IPR014017">
    <property type="entry name" value="DNA_helicase_UvrD-like_C"/>
</dbReference>
<evidence type="ECO:0000256" key="8">
    <source>
        <dbReference type="ARBA" id="ARBA00034617"/>
    </source>
</evidence>
<feature type="domain" description="UvrD-like helicase C-terminal" evidence="15">
    <location>
        <begin position="293"/>
        <end position="576"/>
    </location>
</feature>
<dbReference type="Gene3D" id="1.10.486.10">
    <property type="entry name" value="PCRA, domain 4"/>
    <property type="match status" value="1"/>
</dbReference>
<proteinExistence type="inferred from homology"/>
<reference evidence="16 17" key="1">
    <citation type="submission" date="2020-08" db="EMBL/GenBank/DDBJ databases">
        <title>Croceimicrobium hydrocarbonivorans gen. nov., sp. nov., a novel marine bacterium isolated from a bacterial consortium that degrades polyethylene terephthalate.</title>
        <authorList>
            <person name="Liu R."/>
        </authorList>
    </citation>
    <scope>NUCLEOTIDE SEQUENCE [LARGE SCALE GENOMIC DNA]</scope>
    <source>
        <strain evidence="16 17">A20-9</strain>
    </source>
</reference>
<evidence type="ECO:0000259" key="15">
    <source>
        <dbReference type="PROSITE" id="PS51217"/>
    </source>
</evidence>
<dbReference type="GO" id="GO:0003677">
    <property type="term" value="F:DNA binding"/>
    <property type="evidence" value="ECO:0007669"/>
    <property type="project" value="UniProtKB-KW"/>
</dbReference>
<feature type="domain" description="UvrD-like helicase ATP-binding" evidence="14">
    <location>
        <begin position="6"/>
        <end position="292"/>
    </location>
</feature>
<keyword evidence="17" id="KW-1185">Reference proteome</keyword>
<evidence type="ECO:0000256" key="9">
    <source>
        <dbReference type="ARBA" id="ARBA00034808"/>
    </source>
</evidence>
<dbReference type="GO" id="GO:0043138">
    <property type="term" value="F:3'-5' DNA helicase activity"/>
    <property type="evidence" value="ECO:0007669"/>
    <property type="project" value="UniProtKB-EC"/>
</dbReference>
<dbReference type="RefSeq" id="WP_210757858.1">
    <property type="nucleotide sequence ID" value="NZ_CP060139.1"/>
</dbReference>
<dbReference type="CDD" id="cd18807">
    <property type="entry name" value="SF1_C_UvrD"/>
    <property type="match status" value="1"/>
</dbReference>
<dbReference type="GO" id="GO:0016787">
    <property type="term" value="F:hydrolase activity"/>
    <property type="evidence" value="ECO:0007669"/>
    <property type="project" value="UniProtKB-UniRule"/>
</dbReference>